<sequence length="135" mass="14763">MSSIEMVTVSDTLKAQGSNFIQFVEMFVSSTPMKLDKSDASLLTTYTEVPCDDLEAGVNDISVCIKVREITPGLEDSGSNSSSEGSSNMLFNSFIQIHSGMSDFYKSSRPHIKTGTFSGTNPHLKVQSKHYPKII</sequence>
<dbReference type="RefSeq" id="XP_022310307.1">
    <property type="nucleotide sequence ID" value="XM_022454599.1"/>
</dbReference>
<dbReference type="KEGG" id="cvn:111115753"/>
<reference evidence="2" key="1">
    <citation type="submission" date="2025-08" db="UniProtKB">
        <authorList>
            <consortium name="RefSeq"/>
        </authorList>
    </citation>
    <scope>IDENTIFICATION</scope>
    <source>
        <tissue evidence="2">Whole sample</tissue>
    </source>
</reference>
<evidence type="ECO:0000313" key="2">
    <source>
        <dbReference type="RefSeq" id="XP_022310307.1"/>
    </source>
</evidence>
<proteinExistence type="predicted"/>
<name>A0A8B8C3P8_CRAVI</name>
<dbReference type="Proteomes" id="UP000694844">
    <property type="component" value="Chromosome 9"/>
</dbReference>
<keyword evidence="1" id="KW-1185">Reference proteome</keyword>
<accession>A0A8B8C3P8</accession>
<protein>
    <submittedName>
        <fullName evidence="2">Uncharacterized protein LOC111115753</fullName>
    </submittedName>
</protein>
<evidence type="ECO:0000313" key="1">
    <source>
        <dbReference type="Proteomes" id="UP000694844"/>
    </source>
</evidence>
<dbReference type="AlphaFoldDB" id="A0A8B8C3P8"/>
<gene>
    <name evidence="2" type="primary">LOC111115753</name>
</gene>
<organism evidence="1 2">
    <name type="scientific">Crassostrea virginica</name>
    <name type="common">Eastern oyster</name>
    <dbReference type="NCBI Taxonomy" id="6565"/>
    <lineage>
        <taxon>Eukaryota</taxon>
        <taxon>Metazoa</taxon>
        <taxon>Spiralia</taxon>
        <taxon>Lophotrochozoa</taxon>
        <taxon>Mollusca</taxon>
        <taxon>Bivalvia</taxon>
        <taxon>Autobranchia</taxon>
        <taxon>Pteriomorphia</taxon>
        <taxon>Ostreida</taxon>
        <taxon>Ostreoidea</taxon>
        <taxon>Ostreidae</taxon>
        <taxon>Crassostrea</taxon>
    </lineage>
</organism>
<dbReference type="GeneID" id="111115753"/>